<dbReference type="EMBL" id="CP036267">
    <property type="protein sequence ID" value="QDT31480.1"/>
    <property type="molecule type" value="Genomic_DNA"/>
</dbReference>
<evidence type="ECO:0000256" key="3">
    <source>
        <dbReference type="ARBA" id="ARBA00022448"/>
    </source>
</evidence>
<dbReference type="Pfam" id="PF00909">
    <property type="entry name" value="Ammonium_transp"/>
    <property type="match status" value="1"/>
</dbReference>
<keyword evidence="6 8" id="KW-0472">Membrane</keyword>
<dbReference type="NCBIfam" id="TIGR00836">
    <property type="entry name" value="amt"/>
    <property type="match status" value="1"/>
</dbReference>
<feature type="domain" description="Ammonium transporter AmtB-like" evidence="9">
    <location>
        <begin position="80"/>
        <end position="472"/>
    </location>
</feature>
<feature type="transmembrane region" description="Helical" evidence="8">
    <location>
        <begin position="307"/>
        <end position="333"/>
    </location>
</feature>
<accession>A0A517QIK7</accession>
<proteinExistence type="inferred from homology"/>
<dbReference type="SUPFAM" id="SSF111352">
    <property type="entry name" value="Ammonium transporter"/>
    <property type="match status" value="1"/>
</dbReference>
<dbReference type="RefSeq" id="WP_197442009.1">
    <property type="nucleotide sequence ID" value="NZ_CP036267.1"/>
</dbReference>
<feature type="transmembrane region" description="Helical" evidence="8">
    <location>
        <begin position="340"/>
        <end position="360"/>
    </location>
</feature>
<keyword evidence="7 8" id="KW-0924">Ammonia transport</keyword>
<sequence>MIGAKMRMEENGSFRFLKMFMVAMLLGAVFHSSVSAQTETEAEVIEDEAVIAEAVVEEEVAEEEVADTLALLREDANILWTCLAAFLVFFMQAGFTLVETGFTRSKNACNIIMKNLMDFSVGSLAFWAVGFGLMFGVSSGYVGTSFFFFDGTKESGYFSSEGFAWSFLIFQTVFAATAATIVSGAVAERTKYIGYLAYSIAITVIVYPIFGSWCWNGLVGADDSAGWLEAMGFLDFAGSTVVHSIGGWAALAGAIVIGPRKGKFNKEGQVTPIPGHNIPLAALGVFILWLGWFGFNPGSTTALGGSMAYIAVTTNLAAAGGAIAAMFVSWILFKKPDVSFALNGALAGLVSITAGCDIMSPLMATLTGTIGGVLVVFSVLFFDKLKIDDPVGAVSVHGVCGAWGTLAIGLFSSAAGGSQLGIQALGVAAAFLWAFPVSFAIFTVIKMTVGLRASEEEEHIGLDISEHGMVAYSGIQ</sequence>
<dbReference type="KEGG" id="tpol:Mal48_07140"/>
<dbReference type="InterPro" id="IPR024041">
    <property type="entry name" value="NH4_transpt_AmtB-like_dom"/>
</dbReference>
<evidence type="ECO:0000256" key="4">
    <source>
        <dbReference type="ARBA" id="ARBA00022692"/>
    </source>
</evidence>
<dbReference type="PANTHER" id="PTHR11730">
    <property type="entry name" value="AMMONIUM TRANSPORTER"/>
    <property type="match status" value="1"/>
</dbReference>
<feature type="transmembrane region" description="Helical" evidence="8">
    <location>
        <begin position="366"/>
        <end position="382"/>
    </location>
</feature>
<evidence type="ECO:0000256" key="1">
    <source>
        <dbReference type="ARBA" id="ARBA00004141"/>
    </source>
</evidence>
<dbReference type="PANTHER" id="PTHR11730:SF89">
    <property type="entry name" value="AMMONIUM TRANSPORTER SLL0108-RELATED"/>
    <property type="match status" value="1"/>
</dbReference>
<dbReference type="Proteomes" id="UP000315724">
    <property type="component" value="Chromosome"/>
</dbReference>
<keyword evidence="5 8" id="KW-1133">Transmembrane helix</keyword>
<feature type="transmembrane region" description="Helical" evidence="8">
    <location>
        <begin position="394"/>
        <end position="414"/>
    </location>
</feature>
<reference evidence="10 11" key="1">
    <citation type="submission" date="2019-02" db="EMBL/GenBank/DDBJ databases">
        <title>Deep-cultivation of Planctomycetes and their phenomic and genomic characterization uncovers novel biology.</title>
        <authorList>
            <person name="Wiegand S."/>
            <person name="Jogler M."/>
            <person name="Boedeker C."/>
            <person name="Pinto D."/>
            <person name="Vollmers J."/>
            <person name="Rivas-Marin E."/>
            <person name="Kohn T."/>
            <person name="Peeters S.H."/>
            <person name="Heuer A."/>
            <person name="Rast P."/>
            <person name="Oberbeckmann S."/>
            <person name="Bunk B."/>
            <person name="Jeske O."/>
            <person name="Meyerdierks A."/>
            <person name="Storesund J.E."/>
            <person name="Kallscheuer N."/>
            <person name="Luecker S."/>
            <person name="Lage O.M."/>
            <person name="Pohl T."/>
            <person name="Merkel B.J."/>
            <person name="Hornburger P."/>
            <person name="Mueller R.-W."/>
            <person name="Bruemmer F."/>
            <person name="Labrenz M."/>
            <person name="Spormann A.M."/>
            <person name="Op den Camp H."/>
            <person name="Overmann J."/>
            <person name="Amann R."/>
            <person name="Jetten M.S.M."/>
            <person name="Mascher T."/>
            <person name="Medema M.H."/>
            <person name="Devos D.P."/>
            <person name="Kaster A.-K."/>
            <person name="Ovreas L."/>
            <person name="Rohde M."/>
            <person name="Galperin M.Y."/>
            <person name="Jogler C."/>
        </authorList>
    </citation>
    <scope>NUCLEOTIDE SEQUENCE [LARGE SCALE GENOMIC DNA]</scope>
    <source>
        <strain evidence="10 11">Mal48</strain>
    </source>
</reference>
<dbReference type="PROSITE" id="PS01219">
    <property type="entry name" value="AMMONIUM_TRANSP"/>
    <property type="match status" value="1"/>
</dbReference>
<feature type="transmembrane region" description="Helical" evidence="8">
    <location>
        <begin position="420"/>
        <end position="445"/>
    </location>
</feature>
<dbReference type="Gene3D" id="1.10.3430.10">
    <property type="entry name" value="Ammonium transporter AmtB like domains"/>
    <property type="match status" value="1"/>
</dbReference>
<dbReference type="InterPro" id="IPR018047">
    <property type="entry name" value="Ammonium_transpt_CS"/>
</dbReference>
<feature type="transmembrane region" description="Helical" evidence="8">
    <location>
        <begin position="78"/>
        <end position="98"/>
    </location>
</feature>
<dbReference type="InterPro" id="IPR029020">
    <property type="entry name" value="Ammonium/urea_transptr"/>
</dbReference>
<keyword evidence="3 8" id="KW-0813">Transport</keyword>
<protein>
    <recommendedName>
        <fullName evidence="8">Ammonium transporter</fullName>
    </recommendedName>
</protein>
<evidence type="ECO:0000256" key="5">
    <source>
        <dbReference type="ARBA" id="ARBA00022989"/>
    </source>
</evidence>
<evidence type="ECO:0000313" key="11">
    <source>
        <dbReference type="Proteomes" id="UP000315724"/>
    </source>
</evidence>
<comment type="similarity">
    <text evidence="2 8">Belongs to the ammonia transporter channel (TC 1.A.11.2) family.</text>
</comment>
<dbReference type="GO" id="GO:0097272">
    <property type="term" value="P:ammonium homeostasis"/>
    <property type="evidence" value="ECO:0007669"/>
    <property type="project" value="TreeGrafter"/>
</dbReference>
<feature type="transmembrane region" description="Helical" evidence="8">
    <location>
        <begin position="230"/>
        <end position="257"/>
    </location>
</feature>
<organism evidence="10 11">
    <name type="scientific">Thalassoglobus polymorphus</name>
    <dbReference type="NCBI Taxonomy" id="2527994"/>
    <lineage>
        <taxon>Bacteria</taxon>
        <taxon>Pseudomonadati</taxon>
        <taxon>Planctomycetota</taxon>
        <taxon>Planctomycetia</taxon>
        <taxon>Planctomycetales</taxon>
        <taxon>Planctomycetaceae</taxon>
        <taxon>Thalassoglobus</taxon>
    </lineage>
</organism>
<dbReference type="InterPro" id="IPR001905">
    <property type="entry name" value="Ammonium_transpt"/>
</dbReference>
<keyword evidence="11" id="KW-1185">Reference proteome</keyword>
<evidence type="ECO:0000256" key="2">
    <source>
        <dbReference type="ARBA" id="ARBA00005887"/>
    </source>
</evidence>
<feature type="transmembrane region" description="Helical" evidence="8">
    <location>
        <begin position="162"/>
        <end position="185"/>
    </location>
</feature>
<name>A0A517QIK7_9PLAN</name>
<feature type="transmembrane region" description="Helical" evidence="8">
    <location>
        <begin position="119"/>
        <end position="142"/>
    </location>
</feature>
<keyword evidence="4 8" id="KW-0812">Transmembrane</keyword>
<evidence type="ECO:0000313" key="10">
    <source>
        <dbReference type="EMBL" id="QDT31480.1"/>
    </source>
</evidence>
<dbReference type="GO" id="GO:0005886">
    <property type="term" value="C:plasma membrane"/>
    <property type="evidence" value="ECO:0007669"/>
    <property type="project" value="UniProtKB-SubCell"/>
</dbReference>
<gene>
    <name evidence="10" type="primary">nrgA</name>
    <name evidence="10" type="ORF">Mal48_07140</name>
</gene>
<dbReference type="GO" id="GO:0008519">
    <property type="term" value="F:ammonium channel activity"/>
    <property type="evidence" value="ECO:0007669"/>
    <property type="project" value="InterPro"/>
</dbReference>
<evidence type="ECO:0000256" key="8">
    <source>
        <dbReference type="RuleBase" id="RU362002"/>
    </source>
</evidence>
<evidence type="ECO:0000256" key="6">
    <source>
        <dbReference type="ARBA" id="ARBA00023136"/>
    </source>
</evidence>
<feature type="transmembrane region" description="Helical" evidence="8">
    <location>
        <begin position="278"/>
        <end position="295"/>
    </location>
</feature>
<evidence type="ECO:0000259" key="9">
    <source>
        <dbReference type="Pfam" id="PF00909"/>
    </source>
</evidence>
<dbReference type="AlphaFoldDB" id="A0A517QIK7"/>
<feature type="transmembrane region" description="Helical" evidence="8">
    <location>
        <begin position="192"/>
        <end position="210"/>
    </location>
</feature>
<comment type="subcellular location">
    <subcellularLocation>
        <location evidence="8">Cell membrane</location>
        <topology evidence="8">Multi-pass membrane protein</topology>
    </subcellularLocation>
    <subcellularLocation>
        <location evidence="1">Membrane</location>
        <topology evidence="1">Multi-pass membrane protein</topology>
    </subcellularLocation>
</comment>
<evidence type="ECO:0000256" key="7">
    <source>
        <dbReference type="ARBA" id="ARBA00023177"/>
    </source>
</evidence>